<organism evidence="5 6">
    <name type="scientific">Apiospora phragmitis</name>
    <dbReference type="NCBI Taxonomy" id="2905665"/>
    <lineage>
        <taxon>Eukaryota</taxon>
        <taxon>Fungi</taxon>
        <taxon>Dikarya</taxon>
        <taxon>Ascomycota</taxon>
        <taxon>Pezizomycotina</taxon>
        <taxon>Sordariomycetes</taxon>
        <taxon>Xylariomycetidae</taxon>
        <taxon>Amphisphaeriales</taxon>
        <taxon>Apiosporaceae</taxon>
        <taxon>Apiospora</taxon>
    </lineage>
</organism>
<dbReference type="SMART" id="SM00906">
    <property type="entry name" value="Fungal_trans"/>
    <property type="match status" value="1"/>
</dbReference>
<dbReference type="InterPro" id="IPR050987">
    <property type="entry name" value="AtrR-like"/>
</dbReference>
<evidence type="ECO:0000256" key="2">
    <source>
        <dbReference type="SAM" id="MobiDB-lite"/>
    </source>
</evidence>
<keyword evidence="1" id="KW-0539">Nucleus</keyword>
<dbReference type="CDD" id="cd12148">
    <property type="entry name" value="fungal_TF_MHR"/>
    <property type="match status" value="1"/>
</dbReference>
<evidence type="ECO:0000259" key="4">
    <source>
        <dbReference type="SMART" id="SM00906"/>
    </source>
</evidence>
<gene>
    <name evidence="5" type="ORF">PG994_003412</name>
</gene>
<comment type="caution">
    <text evidence="5">The sequence shown here is derived from an EMBL/GenBank/DDBJ whole genome shotgun (WGS) entry which is preliminary data.</text>
</comment>
<evidence type="ECO:0000256" key="1">
    <source>
        <dbReference type="ARBA" id="ARBA00023242"/>
    </source>
</evidence>
<dbReference type="Proteomes" id="UP001480595">
    <property type="component" value="Unassembled WGS sequence"/>
</dbReference>
<evidence type="ECO:0000313" key="6">
    <source>
        <dbReference type="Proteomes" id="UP001480595"/>
    </source>
</evidence>
<feature type="chain" id="PRO_5046420278" description="Xylanolytic transcriptional activator regulatory domain-containing protein" evidence="3">
    <location>
        <begin position="25"/>
        <end position="457"/>
    </location>
</feature>
<keyword evidence="6" id="KW-1185">Reference proteome</keyword>
<protein>
    <recommendedName>
        <fullName evidence="4">Xylanolytic transcriptional activator regulatory domain-containing protein</fullName>
    </recommendedName>
</protein>
<feature type="region of interest" description="Disordered" evidence="2">
    <location>
        <begin position="165"/>
        <end position="189"/>
    </location>
</feature>
<dbReference type="Pfam" id="PF04082">
    <property type="entry name" value="Fungal_trans"/>
    <property type="match status" value="1"/>
</dbReference>
<dbReference type="PANTHER" id="PTHR46910">
    <property type="entry name" value="TRANSCRIPTION FACTOR PDR1"/>
    <property type="match status" value="1"/>
</dbReference>
<accession>A0ABR1VY02</accession>
<sequence>MQFGLGYVAVLLAVCAISLEYITAPQIAALVAYEVEPEAYKLHILTTLKLRTMDVVSLGTLEAVQMCVVLGSYYLYHGLPELAWPICGCGLRIAQALNLHRKVPPPSVVGPGSPGGAEEEYALYVLSARRRCWWAVYEIETFCSTMYGFPLSVVEGDCDIEDLDPYDESSAATTHDAPHAPPNLDRQNEPITDQASHLLTLVKKVAGLEARLREWQECLTPVLRPVRLTDVGVDGLGPRAGVREPDENTDDNTKRIFRLQALVLKFAYENARILIHRPLLSYQVSFTNRPTPLHPGSRADPFGHSIHECCEATLQMSLVGCPAIRAFASGTYAVALISLHLFTAGVTLCIMASPDPLSPASQEPKLGVRRTMDMQMVLAPELIVASQGLGILRRLTALVMARKCSICSVSGLPPHQNESFRRAVRSYQPRMWRIWARVATRYKSRRRPGRRPATHLS</sequence>
<dbReference type="RefSeq" id="XP_066719099.1">
    <property type="nucleotide sequence ID" value="XM_066854821.1"/>
</dbReference>
<reference evidence="5 6" key="1">
    <citation type="submission" date="2023-01" db="EMBL/GenBank/DDBJ databases">
        <title>Analysis of 21 Apiospora genomes using comparative genomics revels a genus with tremendous synthesis potential of carbohydrate active enzymes and secondary metabolites.</title>
        <authorList>
            <person name="Sorensen T."/>
        </authorList>
    </citation>
    <scope>NUCLEOTIDE SEQUENCE [LARGE SCALE GENOMIC DNA]</scope>
    <source>
        <strain evidence="5 6">CBS 135458</strain>
    </source>
</reference>
<dbReference type="GeneID" id="92087884"/>
<evidence type="ECO:0000256" key="3">
    <source>
        <dbReference type="SAM" id="SignalP"/>
    </source>
</evidence>
<evidence type="ECO:0000313" key="5">
    <source>
        <dbReference type="EMBL" id="KAK8076140.1"/>
    </source>
</evidence>
<keyword evidence="3" id="KW-0732">Signal</keyword>
<name>A0ABR1VY02_9PEZI</name>
<dbReference type="EMBL" id="JAQQWL010000004">
    <property type="protein sequence ID" value="KAK8076140.1"/>
    <property type="molecule type" value="Genomic_DNA"/>
</dbReference>
<proteinExistence type="predicted"/>
<feature type="domain" description="Xylanolytic transcriptional activator regulatory" evidence="4">
    <location>
        <begin position="83"/>
        <end position="169"/>
    </location>
</feature>
<feature type="signal peptide" evidence="3">
    <location>
        <begin position="1"/>
        <end position="24"/>
    </location>
</feature>
<dbReference type="InterPro" id="IPR007219">
    <property type="entry name" value="XnlR_reg_dom"/>
</dbReference>
<dbReference type="PANTHER" id="PTHR46910:SF17">
    <property type="entry name" value="SCFA-RELATED"/>
    <property type="match status" value="1"/>
</dbReference>